<keyword evidence="2" id="KW-1185">Reference proteome</keyword>
<proteinExistence type="predicted"/>
<sequence length="178" mass="21116">MKNLDGYHYFETNAGPFRNLSSLSPREAEAISQQIRQKGRVFASKRSSDYITIIRELEQLAYEKFTYKGGKPTQDYPHYLTLGVCPWLETWYKEPNHIIIPWEALPAEVVSFTYGDLFPTMRYEDDKSYRKQVYTKDEIGELIQTYGLPQEWNRTGEHGPERYIEIQVWDNEVIRAYR</sequence>
<dbReference type="EMBL" id="JACLIC010000007">
    <property type="protein sequence ID" value="MBY0202281.1"/>
    <property type="molecule type" value="Genomic_DNA"/>
</dbReference>
<evidence type="ECO:0000313" key="2">
    <source>
        <dbReference type="Proteomes" id="UP000706031"/>
    </source>
</evidence>
<protein>
    <submittedName>
        <fullName evidence="1">Uncharacterized protein</fullName>
    </submittedName>
</protein>
<gene>
    <name evidence="1" type="ORF">H7T88_03410</name>
</gene>
<dbReference type="RefSeq" id="WP_221786864.1">
    <property type="nucleotide sequence ID" value="NZ_JACLIC010000007.1"/>
</dbReference>
<reference evidence="1 2" key="1">
    <citation type="submission" date="2020-08" db="EMBL/GenBank/DDBJ databases">
        <title>Fungal Genomes of the International Space Station.</title>
        <authorList>
            <person name="Seuylemezian A."/>
            <person name="Singh N.K."/>
            <person name="Wood J."/>
            <person name="Venkateswaran K."/>
        </authorList>
    </citation>
    <scope>NUCLEOTIDE SEQUENCE [LARGE SCALE GENOMIC DNA]</scope>
    <source>
        <strain evidence="1 2">S/N-304-OC-R4</strain>
    </source>
</reference>
<comment type="caution">
    <text evidence="1">The sequence shown here is derived from an EMBL/GenBank/DDBJ whole genome shotgun (WGS) entry which is preliminary data.</text>
</comment>
<dbReference type="Proteomes" id="UP000706031">
    <property type="component" value="Unassembled WGS sequence"/>
</dbReference>
<organism evidence="1 2">
    <name type="scientific">Paenibacillus cucumis</name>
    <name type="common">ex Kampfer et al. 2016</name>
    <dbReference type="NCBI Taxonomy" id="1776858"/>
    <lineage>
        <taxon>Bacteria</taxon>
        <taxon>Bacillati</taxon>
        <taxon>Bacillota</taxon>
        <taxon>Bacilli</taxon>
        <taxon>Bacillales</taxon>
        <taxon>Paenibacillaceae</taxon>
        <taxon>Paenibacillus</taxon>
    </lineage>
</organism>
<name>A0ABS7KDW1_9BACL</name>
<evidence type="ECO:0000313" key="1">
    <source>
        <dbReference type="EMBL" id="MBY0202281.1"/>
    </source>
</evidence>
<accession>A0ABS7KDW1</accession>